<protein>
    <submittedName>
        <fullName evidence="1">Uncharacterized protein</fullName>
    </submittedName>
</protein>
<name>A0AA36GY40_CYLNA</name>
<comment type="caution">
    <text evidence="1">The sequence shown here is derived from an EMBL/GenBank/DDBJ whole genome shotgun (WGS) entry which is preliminary data.</text>
</comment>
<accession>A0AA36GY40</accession>
<proteinExistence type="predicted"/>
<dbReference type="AlphaFoldDB" id="A0AA36GY40"/>
<gene>
    <name evidence="1" type="ORF">CYNAS_LOCUS12253</name>
</gene>
<organism evidence="1 2">
    <name type="scientific">Cylicocyclus nassatus</name>
    <name type="common">Nematode worm</name>
    <dbReference type="NCBI Taxonomy" id="53992"/>
    <lineage>
        <taxon>Eukaryota</taxon>
        <taxon>Metazoa</taxon>
        <taxon>Ecdysozoa</taxon>
        <taxon>Nematoda</taxon>
        <taxon>Chromadorea</taxon>
        <taxon>Rhabditida</taxon>
        <taxon>Rhabditina</taxon>
        <taxon>Rhabditomorpha</taxon>
        <taxon>Strongyloidea</taxon>
        <taxon>Strongylidae</taxon>
        <taxon>Cylicocyclus</taxon>
    </lineage>
</organism>
<reference evidence="1" key="1">
    <citation type="submission" date="2023-07" db="EMBL/GenBank/DDBJ databases">
        <authorList>
            <consortium name="CYATHOMIX"/>
        </authorList>
    </citation>
    <scope>NUCLEOTIDE SEQUENCE</scope>
    <source>
        <strain evidence="1">N/A</strain>
    </source>
</reference>
<sequence>MLTLNVFNLTIGTLSVFGPRLQGTHMEDLPGLSINLTDTHRGSCSCPTDLYNVKICPAKDNCWNTTEGVIYHATPDGQCTAYISCDHPPYNRLTVLQTDGELWSSSHSKVLVFFVCKNGEWRLGKRSYKDYNVPFLHVVCDTGKET</sequence>
<dbReference type="EMBL" id="CATQJL010000223">
    <property type="protein sequence ID" value="CAJ0600270.1"/>
    <property type="molecule type" value="Genomic_DNA"/>
</dbReference>
<evidence type="ECO:0000313" key="1">
    <source>
        <dbReference type="EMBL" id="CAJ0600270.1"/>
    </source>
</evidence>
<keyword evidence="2" id="KW-1185">Reference proteome</keyword>
<evidence type="ECO:0000313" key="2">
    <source>
        <dbReference type="Proteomes" id="UP001176961"/>
    </source>
</evidence>
<dbReference type="Proteomes" id="UP001176961">
    <property type="component" value="Unassembled WGS sequence"/>
</dbReference>